<evidence type="ECO:0008006" key="4">
    <source>
        <dbReference type="Google" id="ProtNLM"/>
    </source>
</evidence>
<feature type="signal peptide" evidence="1">
    <location>
        <begin position="1"/>
        <end position="21"/>
    </location>
</feature>
<feature type="chain" id="PRO_5047290526" description="DUF2790 domain-containing protein" evidence="1">
    <location>
        <begin position="22"/>
        <end position="72"/>
    </location>
</feature>
<name>A0ABS4DVG7_9HYPH</name>
<sequence>MKTLIATAAVLAALGTSAAFAGPISASATLSEAPVGSTVFNEYFAHGKQVHEVYKVNGDRTLSLVTRTANDH</sequence>
<evidence type="ECO:0000313" key="3">
    <source>
        <dbReference type="Proteomes" id="UP000759443"/>
    </source>
</evidence>
<dbReference type="EMBL" id="JAGGJU010000002">
    <property type="protein sequence ID" value="MBP1849681.1"/>
    <property type="molecule type" value="Genomic_DNA"/>
</dbReference>
<evidence type="ECO:0000256" key="1">
    <source>
        <dbReference type="SAM" id="SignalP"/>
    </source>
</evidence>
<dbReference type="Proteomes" id="UP000759443">
    <property type="component" value="Unassembled WGS sequence"/>
</dbReference>
<protein>
    <recommendedName>
        <fullName evidence="4">DUF2790 domain-containing protein</fullName>
    </recommendedName>
</protein>
<comment type="caution">
    <text evidence="2">The sequence shown here is derived from an EMBL/GenBank/DDBJ whole genome shotgun (WGS) entry which is preliminary data.</text>
</comment>
<organism evidence="2 3">
    <name type="scientific">Rhizobium halophytocola</name>
    <dbReference type="NCBI Taxonomy" id="735519"/>
    <lineage>
        <taxon>Bacteria</taxon>
        <taxon>Pseudomonadati</taxon>
        <taxon>Pseudomonadota</taxon>
        <taxon>Alphaproteobacteria</taxon>
        <taxon>Hyphomicrobiales</taxon>
        <taxon>Rhizobiaceae</taxon>
        <taxon>Rhizobium/Agrobacterium group</taxon>
        <taxon>Rhizobium</taxon>
    </lineage>
</organism>
<proteinExistence type="predicted"/>
<gene>
    <name evidence="2" type="ORF">J2Z17_001102</name>
</gene>
<evidence type="ECO:0000313" key="2">
    <source>
        <dbReference type="EMBL" id="MBP1849681.1"/>
    </source>
</evidence>
<accession>A0ABS4DVG7</accession>
<keyword evidence="1" id="KW-0732">Signal</keyword>
<dbReference type="RefSeq" id="WP_209942923.1">
    <property type="nucleotide sequence ID" value="NZ_JAGGJU010000002.1"/>
</dbReference>
<keyword evidence="3" id="KW-1185">Reference proteome</keyword>
<reference evidence="2 3" key="1">
    <citation type="submission" date="2021-03" db="EMBL/GenBank/DDBJ databases">
        <title>Genomic Encyclopedia of Type Strains, Phase IV (KMG-IV): sequencing the most valuable type-strain genomes for metagenomic binning, comparative biology and taxonomic classification.</title>
        <authorList>
            <person name="Goeker M."/>
        </authorList>
    </citation>
    <scope>NUCLEOTIDE SEQUENCE [LARGE SCALE GENOMIC DNA]</scope>
    <source>
        <strain evidence="2 3">DSM 21600</strain>
    </source>
</reference>